<comment type="caution">
    <text evidence="3">The sequence shown here is derived from an EMBL/GenBank/DDBJ whole genome shotgun (WGS) entry which is preliminary data.</text>
</comment>
<dbReference type="EMBL" id="BRXX01000023">
    <property type="protein sequence ID" value="GMH83133.1"/>
    <property type="molecule type" value="Genomic_DNA"/>
</dbReference>
<dbReference type="InterPro" id="IPR037401">
    <property type="entry name" value="SnoaL-like"/>
</dbReference>
<proteinExistence type="predicted"/>
<protein>
    <recommendedName>
        <fullName evidence="2">SnoaL-like domain-containing protein</fullName>
    </recommendedName>
</protein>
<reference evidence="4" key="1">
    <citation type="journal article" date="2023" name="Commun. Biol.">
        <title>Genome analysis of Parmales, the sister group of diatoms, reveals the evolutionary specialization of diatoms from phago-mixotrophs to photoautotrophs.</title>
        <authorList>
            <person name="Ban H."/>
            <person name="Sato S."/>
            <person name="Yoshikawa S."/>
            <person name="Yamada K."/>
            <person name="Nakamura Y."/>
            <person name="Ichinomiya M."/>
            <person name="Sato N."/>
            <person name="Blanc-Mathieu R."/>
            <person name="Endo H."/>
            <person name="Kuwata A."/>
            <person name="Ogata H."/>
        </authorList>
    </citation>
    <scope>NUCLEOTIDE SEQUENCE [LARGE SCALE GENOMIC DNA]</scope>
    <source>
        <strain evidence="4">NIES 3699</strain>
    </source>
</reference>
<evidence type="ECO:0000256" key="1">
    <source>
        <dbReference type="SAM" id="SignalP"/>
    </source>
</evidence>
<dbReference type="InterPro" id="IPR032710">
    <property type="entry name" value="NTF2-like_dom_sf"/>
</dbReference>
<name>A0A9W7EL50_9STRA</name>
<feature type="domain" description="SnoaL-like" evidence="2">
    <location>
        <begin position="63"/>
        <end position="176"/>
    </location>
</feature>
<keyword evidence="4" id="KW-1185">Reference proteome</keyword>
<dbReference type="AlphaFoldDB" id="A0A9W7EL50"/>
<sequence>MAPPTRLAMLVLLLVMVLPSSTGFLAVLKSRGFPSHRTYSLHAASSDDRSDFSSDPILAEMSILQANSAFYDSFRSMDLKKMRHLWSTSEEATCAHPGMATIFGGEKIIKSWEALFSGGSMPPLRATRQKVVLRGDIAWVTCCESTGSSSDPSFLEAINIFERKEGRWVMVHHQAAPVLPIFKGSQQQGS</sequence>
<feature type="chain" id="PRO_5040772197" description="SnoaL-like domain-containing protein" evidence="1">
    <location>
        <begin position="24"/>
        <end position="190"/>
    </location>
</feature>
<dbReference type="SUPFAM" id="SSF54427">
    <property type="entry name" value="NTF2-like"/>
    <property type="match status" value="1"/>
</dbReference>
<dbReference type="Proteomes" id="UP001165160">
    <property type="component" value="Unassembled WGS sequence"/>
</dbReference>
<evidence type="ECO:0000313" key="3">
    <source>
        <dbReference type="EMBL" id="GMH83133.1"/>
    </source>
</evidence>
<dbReference type="PANTHER" id="PTHR34957">
    <property type="entry name" value="NUCLEAR TRANSPORT FACTOR 2 (NTF2) FAMILY PROTEIN"/>
    <property type="match status" value="1"/>
</dbReference>
<dbReference type="PANTHER" id="PTHR34957:SF1">
    <property type="entry name" value="NUCLEAR TRANSPORT FACTOR 2 (NTF2) FAMILY PROTEIN"/>
    <property type="match status" value="1"/>
</dbReference>
<organism evidence="3 4">
    <name type="scientific">Triparma verrucosa</name>
    <dbReference type="NCBI Taxonomy" id="1606542"/>
    <lineage>
        <taxon>Eukaryota</taxon>
        <taxon>Sar</taxon>
        <taxon>Stramenopiles</taxon>
        <taxon>Ochrophyta</taxon>
        <taxon>Bolidophyceae</taxon>
        <taxon>Parmales</taxon>
        <taxon>Triparmaceae</taxon>
        <taxon>Triparma</taxon>
    </lineage>
</organism>
<feature type="signal peptide" evidence="1">
    <location>
        <begin position="1"/>
        <end position="23"/>
    </location>
</feature>
<dbReference type="Pfam" id="PF13474">
    <property type="entry name" value="SnoaL_3"/>
    <property type="match status" value="1"/>
</dbReference>
<dbReference type="Gene3D" id="3.10.450.50">
    <property type="match status" value="1"/>
</dbReference>
<evidence type="ECO:0000313" key="4">
    <source>
        <dbReference type="Proteomes" id="UP001165160"/>
    </source>
</evidence>
<gene>
    <name evidence="3" type="ORF">TrVE_jg3733</name>
</gene>
<evidence type="ECO:0000259" key="2">
    <source>
        <dbReference type="Pfam" id="PF13474"/>
    </source>
</evidence>
<accession>A0A9W7EL50</accession>
<keyword evidence="1" id="KW-0732">Signal</keyword>